<organism evidence="1">
    <name type="scientific">marine sediment metagenome</name>
    <dbReference type="NCBI Taxonomy" id="412755"/>
    <lineage>
        <taxon>unclassified sequences</taxon>
        <taxon>metagenomes</taxon>
        <taxon>ecological metagenomes</taxon>
    </lineage>
</organism>
<accession>X0Y0S6</accession>
<evidence type="ECO:0008006" key="2">
    <source>
        <dbReference type="Google" id="ProtNLM"/>
    </source>
</evidence>
<dbReference type="InterPro" id="IPR036249">
    <property type="entry name" value="Thioredoxin-like_sf"/>
</dbReference>
<dbReference type="AlphaFoldDB" id="X0Y0S6"/>
<dbReference type="Gene3D" id="3.40.30.10">
    <property type="entry name" value="Glutaredoxin"/>
    <property type="match status" value="1"/>
</dbReference>
<dbReference type="PROSITE" id="PS51257">
    <property type="entry name" value="PROKAR_LIPOPROTEIN"/>
    <property type="match status" value="1"/>
</dbReference>
<feature type="non-terminal residue" evidence="1">
    <location>
        <position position="142"/>
    </location>
</feature>
<name>X0Y0S6_9ZZZZ</name>
<dbReference type="EMBL" id="BARS01042293">
    <property type="protein sequence ID" value="GAG40947.1"/>
    <property type="molecule type" value="Genomic_DNA"/>
</dbReference>
<proteinExistence type="predicted"/>
<comment type="caution">
    <text evidence="1">The sequence shown here is derived from an EMBL/GenBank/DDBJ whole genome shotgun (WGS) entry which is preliminary data.</text>
</comment>
<sequence>MGAKAAGFLLVVLPVLPLLLGGCGGGGASSEPSLVGVSSQSETAVPLSDKATSYAFDALDEREVSSESMRGKPSVIVFVATGDLAGQAQLSYIVHMAKNDGERVNYAVVALHPRKEIVLVEAYRKTLGVEFPVALGEGRIQA</sequence>
<protein>
    <recommendedName>
        <fullName evidence="2">Alkyl hydroperoxide reductase subunit C/ Thiol specific antioxidant domain-containing protein</fullName>
    </recommendedName>
</protein>
<dbReference type="SUPFAM" id="SSF52833">
    <property type="entry name" value="Thioredoxin-like"/>
    <property type="match status" value="1"/>
</dbReference>
<gene>
    <name evidence="1" type="ORF">S01H1_64190</name>
</gene>
<evidence type="ECO:0000313" key="1">
    <source>
        <dbReference type="EMBL" id="GAG40947.1"/>
    </source>
</evidence>
<reference evidence="1" key="1">
    <citation type="journal article" date="2014" name="Front. Microbiol.">
        <title>High frequency of phylogenetically diverse reductive dehalogenase-homologous genes in deep subseafloor sedimentary metagenomes.</title>
        <authorList>
            <person name="Kawai M."/>
            <person name="Futagami T."/>
            <person name="Toyoda A."/>
            <person name="Takaki Y."/>
            <person name="Nishi S."/>
            <person name="Hori S."/>
            <person name="Arai W."/>
            <person name="Tsubouchi T."/>
            <person name="Morono Y."/>
            <person name="Uchiyama I."/>
            <person name="Ito T."/>
            <person name="Fujiyama A."/>
            <person name="Inagaki F."/>
            <person name="Takami H."/>
        </authorList>
    </citation>
    <scope>NUCLEOTIDE SEQUENCE</scope>
    <source>
        <strain evidence="1">Expedition CK06-06</strain>
    </source>
</reference>